<organism evidence="2 3">
    <name type="scientific">Undibacterium luofuense</name>
    <dbReference type="NCBI Taxonomy" id="2828733"/>
    <lineage>
        <taxon>Bacteria</taxon>
        <taxon>Pseudomonadati</taxon>
        <taxon>Pseudomonadota</taxon>
        <taxon>Betaproteobacteria</taxon>
        <taxon>Burkholderiales</taxon>
        <taxon>Oxalobacteraceae</taxon>
        <taxon>Undibacterium</taxon>
    </lineage>
</organism>
<keyword evidence="3" id="KW-1185">Reference proteome</keyword>
<keyword evidence="2" id="KW-0548">Nucleotidyltransferase</keyword>
<dbReference type="RefSeq" id="WP_212686884.1">
    <property type="nucleotide sequence ID" value="NZ_JAGSPN010000002.1"/>
</dbReference>
<dbReference type="Proteomes" id="UP000680067">
    <property type="component" value="Unassembled WGS sequence"/>
</dbReference>
<dbReference type="Pfam" id="PF01148">
    <property type="entry name" value="CTP_transf_1"/>
    <property type="match status" value="1"/>
</dbReference>
<accession>A0A941DL15</accession>
<feature type="transmembrane region" description="Helical" evidence="1">
    <location>
        <begin position="240"/>
        <end position="259"/>
    </location>
</feature>
<proteinExistence type="predicted"/>
<protein>
    <submittedName>
        <fullName evidence="2">Phosphatidate cytidylyltransferase</fullName>
        <ecNumber evidence="2">2.7.7.41</ecNumber>
    </submittedName>
</protein>
<dbReference type="PANTHER" id="PTHR43535:SF1">
    <property type="entry name" value="PHOSPHATIDATE CYTIDYLYLTRANSFERASE"/>
    <property type="match status" value="1"/>
</dbReference>
<evidence type="ECO:0000313" key="2">
    <source>
        <dbReference type="EMBL" id="MBR7781549.1"/>
    </source>
</evidence>
<keyword evidence="1" id="KW-1133">Transmembrane helix</keyword>
<dbReference type="AlphaFoldDB" id="A0A941DL15"/>
<gene>
    <name evidence="2" type="ORF">KDM89_05325</name>
</gene>
<feature type="transmembrane region" description="Helical" evidence="1">
    <location>
        <begin position="6"/>
        <end position="34"/>
    </location>
</feature>
<evidence type="ECO:0000256" key="1">
    <source>
        <dbReference type="SAM" id="Phobius"/>
    </source>
</evidence>
<dbReference type="GO" id="GO:0005886">
    <property type="term" value="C:plasma membrane"/>
    <property type="evidence" value="ECO:0007669"/>
    <property type="project" value="TreeGrafter"/>
</dbReference>
<keyword evidence="1" id="KW-0812">Transmembrane</keyword>
<dbReference type="GO" id="GO:0009273">
    <property type="term" value="P:peptidoglycan-based cell wall biogenesis"/>
    <property type="evidence" value="ECO:0007669"/>
    <property type="project" value="TreeGrafter"/>
</dbReference>
<reference evidence="2" key="1">
    <citation type="submission" date="2021-04" db="EMBL/GenBank/DDBJ databases">
        <title>novel species isolated from subtropical streams in China.</title>
        <authorList>
            <person name="Lu H."/>
        </authorList>
    </citation>
    <scope>NUCLEOTIDE SEQUENCE</scope>
    <source>
        <strain evidence="2">LFS511W</strain>
    </source>
</reference>
<feature type="transmembrane region" description="Helical" evidence="1">
    <location>
        <begin position="174"/>
        <end position="193"/>
    </location>
</feature>
<dbReference type="GO" id="GO:0004605">
    <property type="term" value="F:phosphatidate cytidylyltransferase activity"/>
    <property type="evidence" value="ECO:0007669"/>
    <property type="project" value="UniProtKB-EC"/>
</dbReference>
<dbReference type="EMBL" id="JAGSPN010000002">
    <property type="protein sequence ID" value="MBR7781549.1"/>
    <property type="molecule type" value="Genomic_DNA"/>
</dbReference>
<comment type="caution">
    <text evidence="2">The sequence shown here is derived from an EMBL/GenBank/DDBJ whole genome shotgun (WGS) entry which is preliminary data.</text>
</comment>
<keyword evidence="1" id="KW-0472">Membrane</keyword>
<feature type="transmembrane region" description="Helical" evidence="1">
    <location>
        <begin position="214"/>
        <end position="234"/>
    </location>
</feature>
<name>A0A941DL15_9BURK</name>
<feature type="transmembrane region" description="Helical" evidence="1">
    <location>
        <begin position="114"/>
        <end position="132"/>
    </location>
</feature>
<feature type="transmembrane region" description="Helical" evidence="1">
    <location>
        <begin position="144"/>
        <end position="162"/>
    </location>
</feature>
<evidence type="ECO:0000313" key="3">
    <source>
        <dbReference type="Proteomes" id="UP000680067"/>
    </source>
</evidence>
<dbReference type="EC" id="2.7.7.41" evidence="2"/>
<feature type="transmembrane region" description="Helical" evidence="1">
    <location>
        <begin position="90"/>
        <end position="108"/>
    </location>
</feature>
<dbReference type="PANTHER" id="PTHR43535">
    <property type="entry name" value="PHOSPHATIDATE CYTIDYLYLTRANSFERASE"/>
    <property type="match status" value="1"/>
</dbReference>
<sequence length="305" mass="33599">MAITELWQSALFTGGMQGIYGFLLIASIVTAMLTRGGRRQSLRPRVYAWWLMLPLIHAALLFKSTGLLLLIALIAILAFRDLFRISQQRFRFVFVAACLLLMTAAIVLSDAIPQAVQIALLMLLPVVFLWRSDRHIVSSHQHSLLFAWAGCCSGLACLYLLLPATGDAPEQQMRWLFFLMVMTCFNDVAQFISGSNFGKQRIAASISPNKTWQGVAGGVLVSSLLATFFGNYLALAPLPLLAVLGAVLSVCGLLGDLWFSMIKRRLQIKDFSSLIPGHGGILDRADSLMLTAPAMLIFLNIWNTH</sequence>
<keyword evidence="2" id="KW-0808">Transferase</keyword>